<dbReference type="AlphaFoldDB" id="A0A932MNF6"/>
<dbReference type="GO" id="GO:0008410">
    <property type="term" value="F:CoA-transferase activity"/>
    <property type="evidence" value="ECO:0007669"/>
    <property type="project" value="InterPro"/>
</dbReference>
<proteinExistence type="predicted"/>
<evidence type="ECO:0000313" key="2">
    <source>
        <dbReference type="Proteomes" id="UP000782312"/>
    </source>
</evidence>
<dbReference type="InterPro" id="IPR004165">
    <property type="entry name" value="CoA_trans_fam_I"/>
</dbReference>
<dbReference type="Pfam" id="PF01144">
    <property type="entry name" value="CoA_trans"/>
    <property type="match status" value="1"/>
</dbReference>
<dbReference type="InterPro" id="IPR037171">
    <property type="entry name" value="NagB/RpiA_transferase-like"/>
</dbReference>
<organism evidence="1 2">
    <name type="scientific">Tectimicrobiota bacterium</name>
    <dbReference type="NCBI Taxonomy" id="2528274"/>
    <lineage>
        <taxon>Bacteria</taxon>
        <taxon>Pseudomonadati</taxon>
        <taxon>Nitrospinota/Tectimicrobiota group</taxon>
        <taxon>Candidatus Tectimicrobiota</taxon>
    </lineage>
</organism>
<dbReference type="Proteomes" id="UP000782312">
    <property type="component" value="Unassembled WGS sequence"/>
</dbReference>
<dbReference type="Gene3D" id="3.40.1080.10">
    <property type="entry name" value="Glutaconate Coenzyme A-transferase"/>
    <property type="match status" value="1"/>
</dbReference>
<sequence>MLAGVRKGASVAGKLVSLPEAARLAGDGQMIALGGNSLTRIPSAFARELARQGRRGLRLVKTAGAYDIDLLCAAGAAEEVHSGYVGFENLFGLAPAYRRGVETGAVRAVEHACYTVIAGLRASAYGIPSQPVAGLQGSDVPGLTGFREARDPYTGEKVFMIPRIRPRWAVLHVPWADAEGNARIEGGTFEDVLMSRAAEGVILTAERIVETSFFEERPERTQIPAFLVHAVAHVPGGARPGACPPFYDLDEEAVGRYLEEAASPEGLAAHLAAWEEADRGAGAARPAGRIS</sequence>
<dbReference type="SUPFAM" id="SSF100950">
    <property type="entry name" value="NagB/RpiA/CoA transferase-like"/>
    <property type="match status" value="1"/>
</dbReference>
<dbReference type="EMBL" id="JACPUR010000040">
    <property type="protein sequence ID" value="MBI3129309.1"/>
    <property type="molecule type" value="Genomic_DNA"/>
</dbReference>
<reference evidence="1" key="1">
    <citation type="submission" date="2020-07" db="EMBL/GenBank/DDBJ databases">
        <title>Huge and variable diversity of episymbiotic CPR bacteria and DPANN archaea in groundwater ecosystems.</title>
        <authorList>
            <person name="He C.Y."/>
            <person name="Keren R."/>
            <person name="Whittaker M."/>
            <person name="Farag I.F."/>
            <person name="Doudna J."/>
            <person name="Cate J.H.D."/>
            <person name="Banfield J.F."/>
        </authorList>
    </citation>
    <scope>NUCLEOTIDE SEQUENCE</scope>
    <source>
        <strain evidence="1">NC_groundwater_763_Ag_S-0.2um_68_21</strain>
    </source>
</reference>
<protein>
    <submittedName>
        <fullName evidence="1">CoA transferase subunit A</fullName>
    </submittedName>
</protein>
<dbReference type="SMART" id="SM00882">
    <property type="entry name" value="CoA_trans"/>
    <property type="match status" value="1"/>
</dbReference>
<name>A0A932MNF6_UNCTE</name>
<keyword evidence="1" id="KW-0808">Transferase</keyword>
<accession>A0A932MNF6</accession>
<gene>
    <name evidence="1" type="ORF">HYZ11_17000</name>
</gene>
<dbReference type="PANTHER" id="PTHR43293">
    <property type="entry name" value="ACETATE COA-TRANSFERASE YDIF"/>
    <property type="match status" value="1"/>
</dbReference>
<dbReference type="PANTHER" id="PTHR43293:SF3">
    <property type="entry name" value="CHOLESTEROL RING-CLEAVING HYDROLASE IPDB SUBUNIT"/>
    <property type="match status" value="1"/>
</dbReference>
<evidence type="ECO:0000313" key="1">
    <source>
        <dbReference type="EMBL" id="MBI3129309.1"/>
    </source>
</evidence>
<comment type="caution">
    <text evidence="1">The sequence shown here is derived from an EMBL/GenBank/DDBJ whole genome shotgun (WGS) entry which is preliminary data.</text>
</comment>